<dbReference type="EMBL" id="AONB01000020">
    <property type="protein sequence ID" value="EXJ09755.1"/>
    <property type="molecule type" value="Genomic_DNA"/>
</dbReference>
<dbReference type="InterPro" id="IPR006190">
    <property type="entry name" value="SAF_AFP_Neu5Ac"/>
</dbReference>
<dbReference type="SUPFAM" id="SSF51269">
    <property type="entry name" value="AFP III-like domain"/>
    <property type="match status" value="1"/>
</dbReference>
<dbReference type="Gene3D" id="3.20.20.70">
    <property type="entry name" value="Aldolase class I"/>
    <property type="match status" value="1"/>
</dbReference>
<dbReference type="RefSeq" id="WP_036513248.1">
    <property type="nucleotide sequence ID" value="NZ_AONB01000020.1"/>
</dbReference>
<organism evidence="2 3">
    <name type="scientific">Nitrincola nitratireducens</name>
    <dbReference type="NCBI Taxonomy" id="1229521"/>
    <lineage>
        <taxon>Bacteria</taxon>
        <taxon>Pseudomonadati</taxon>
        <taxon>Pseudomonadota</taxon>
        <taxon>Gammaproteobacteria</taxon>
        <taxon>Oceanospirillales</taxon>
        <taxon>Oceanospirillaceae</taxon>
        <taxon>Nitrincola</taxon>
    </lineage>
</organism>
<evidence type="ECO:0000313" key="2">
    <source>
        <dbReference type="EMBL" id="EXJ09755.1"/>
    </source>
</evidence>
<evidence type="ECO:0000259" key="1">
    <source>
        <dbReference type="PROSITE" id="PS50844"/>
    </source>
</evidence>
<dbReference type="STRING" id="1229521.D791_03250"/>
<dbReference type="Pfam" id="PF08666">
    <property type="entry name" value="SAF"/>
    <property type="match status" value="1"/>
</dbReference>
<dbReference type="InterPro" id="IPR020007">
    <property type="entry name" value="NeuB/NeuA"/>
</dbReference>
<evidence type="ECO:0000313" key="3">
    <source>
        <dbReference type="Proteomes" id="UP000019464"/>
    </source>
</evidence>
<dbReference type="NCBIfam" id="TIGR03569">
    <property type="entry name" value="NeuB_NnaB"/>
    <property type="match status" value="1"/>
</dbReference>
<dbReference type="GO" id="GO:0016051">
    <property type="term" value="P:carbohydrate biosynthetic process"/>
    <property type="evidence" value="ECO:0007669"/>
    <property type="project" value="InterPro"/>
</dbReference>
<dbReference type="OrthoDB" id="9781701at2"/>
<dbReference type="GO" id="GO:0047444">
    <property type="term" value="F:N-acylneuraminate-9-phosphate synthase activity"/>
    <property type="evidence" value="ECO:0007669"/>
    <property type="project" value="TreeGrafter"/>
</dbReference>
<feature type="domain" description="AFP-like" evidence="1">
    <location>
        <begin position="305"/>
        <end position="357"/>
    </location>
</feature>
<dbReference type="Pfam" id="PF03102">
    <property type="entry name" value="NeuB"/>
    <property type="match status" value="1"/>
</dbReference>
<dbReference type="PATRIC" id="fig|1229521.3.peg.3285"/>
<dbReference type="SUPFAM" id="SSF51569">
    <property type="entry name" value="Aldolase"/>
    <property type="match status" value="1"/>
</dbReference>
<dbReference type="InterPro" id="IPR051690">
    <property type="entry name" value="PseI-like"/>
</dbReference>
<reference evidence="3" key="1">
    <citation type="submission" date="2012-11" db="EMBL/GenBank/DDBJ databases">
        <authorList>
            <person name="Singh A."/>
            <person name="Pinnaka A.K."/>
            <person name="Vaidya B."/>
        </authorList>
    </citation>
    <scope>NUCLEOTIDE SEQUENCE [LARGE SCALE GENOMIC DNA]</scope>
    <source>
        <strain evidence="3">AK23</strain>
    </source>
</reference>
<dbReference type="CDD" id="cd11615">
    <property type="entry name" value="SAF_NeuB_like"/>
    <property type="match status" value="1"/>
</dbReference>
<dbReference type="Proteomes" id="UP000019464">
    <property type="component" value="Unassembled WGS sequence"/>
</dbReference>
<dbReference type="InterPro" id="IPR057736">
    <property type="entry name" value="SAF_PseI/NeuA/NeuB"/>
</dbReference>
<dbReference type="InterPro" id="IPR013132">
    <property type="entry name" value="PseI/NeuA/B-like_N"/>
</dbReference>
<dbReference type="PANTHER" id="PTHR42966">
    <property type="entry name" value="N-ACETYLNEURAMINATE SYNTHASE"/>
    <property type="match status" value="1"/>
</dbReference>
<dbReference type="PANTHER" id="PTHR42966:SF1">
    <property type="entry name" value="SIALIC ACID SYNTHASE"/>
    <property type="match status" value="1"/>
</dbReference>
<sequence>MTLIIAEAGVNHNGNRDLAFKLVDAAHHAGADIVKFQTFKAKNLVTQSARQAEYQVRNTGVNESQFEMLTRLELDYETHKALVSYCHDLGIEFLSTAFDSESLSFLVNDLGLSRLKIPSGELTNAPFVFEHARTGCDLIISTGMATLAEVEAALGVIAFGLIAPLDAQPSADNFVQAYASNEGQRALKQKVTLLHCTTEYPAPVNEINLRAMHTMQSAFGLNIGYSDHSAGITLSIAAVAMGAQVIEKHFTLDKTMEGPDHKASLEPAELQSMVKAIREVEQALGSGIKAPQPSEIKNKQVARKSLVAATAIRRGEIFSACNLSIKRPGNGVSPCQYWTLLGTQAKQDYEEGDLIHG</sequence>
<accession>W9VGH9</accession>
<proteinExistence type="predicted"/>
<dbReference type="AlphaFoldDB" id="W9VGH9"/>
<dbReference type="InterPro" id="IPR013974">
    <property type="entry name" value="SAF"/>
</dbReference>
<dbReference type="PROSITE" id="PS50844">
    <property type="entry name" value="AFP_LIKE"/>
    <property type="match status" value="1"/>
</dbReference>
<name>W9VGH9_9GAMM</name>
<dbReference type="InterPro" id="IPR036732">
    <property type="entry name" value="AFP_Neu5c_C_sf"/>
</dbReference>
<dbReference type="InterPro" id="IPR013785">
    <property type="entry name" value="Aldolase_TIM"/>
</dbReference>
<keyword evidence="3" id="KW-1185">Reference proteome</keyword>
<dbReference type="Gene3D" id="3.90.1210.10">
    <property type="entry name" value="Antifreeze-like/N-acetylneuraminic acid synthase C-terminal domain"/>
    <property type="match status" value="1"/>
</dbReference>
<protein>
    <submittedName>
        <fullName evidence="2">Spore coat polysaccharide biosynthesis protein spsE</fullName>
    </submittedName>
</protein>
<comment type="caution">
    <text evidence="2">The sequence shown here is derived from an EMBL/GenBank/DDBJ whole genome shotgun (WGS) entry which is preliminary data.</text>
</comment>
<gene>
    <name evidence="2" type="primary">spsE</name>
    <name evidence="2" type="ORF">D791_03250</name>
</gene>
<reference evidence="2 3" key="2">
    <citation type="journal article" date="2015" name="Syst. Appl. Microbiol.">
        <title>Nitrincola nitratireducens sp. nov. isolated from a haloalkaline crater lake.</title>
        <authorList>
            <person name="Singh A."/>
            <person name="Vaidya B."/>
            <person name="Tanuku N.R."/>
            <person name="Pinnaka A.K."/>
        </authorList>
    </citation>
    <scope>NUCLEOTIDE SEQUENCE [LARGE SCALE GENOMIC DNA]</scope>
    <source>
        <strain evidence="2 3">AK23</strain>
    </source>
</reference>